<sequence>MSPRGKKTSRPRRRRLEVAAAVALAVTLGPILSGVFMVASGSADRIYTAGEDVPARDVIMVLGAKADPGRPSGFLTARLNVAVDLFKSGKGKVILVTGANTAESNYETQVMEDYLISRGIPAGRIVQDIAGYDTYDSCIRARDVFGVREMTVVSQAYHLPRTITTCRALGVDAIGVGDVTAQRNWPELYLQGELREFPAYVKMQLDLLRGAKATQSPPSSAIQDALRRS</sequence>
<dbReference type="RefSeq" id="WP_126409446.1">
    <property type="nucleotide sequence ID" value="NZ_LR134406.1"/>
</dbReference>
<dbReference type="PANTHER" id="PTHR30336">
    <property type="entry name" value="INNER MEMBRANE PROTEIN, PROBABLE PERMEASE"/>
    <property type="match status" value="1"/>
</dbReference>
<dbReference type="InterPro" id="IPR051599">
    <property type="entry name" value="Cell_Envelope_Assoc"/>
</dbReference>
<proteinExistence type="predicted"/>
<name>A0A448N1B6_9ACTN</name>
<dbReference type="CDD" id="cd06259">
    <property type="entry name" value="YdcF-like"/>
    <property type="match status" value="1"/>
</dbReference>
<dbReference type="PANTHER" id="PTHR30336:SF6">
    <property type="entry name" value="INTEGRAL MEMBRANE PROTEIN"/>
    <property type="match status" value="1"/>
</dbReference>
<dbReference type="InterPro" id="IPR003848">
    <property type="entry name" value="DUF218"/>
</dbReference>
<organism evidence="2 3">
    <name type="scientific">Arachnia propionica</name>
    <dbReference type="NCBI Taxonomy" id="1750"/>
    <lineage>
        <taxon>Bacteria</taxon>
        <taxon>Bacillati</taxon>
        <taxon>Actinomycetota</taxon>
        <taxon>Actinomycetes</taxon>
        <taxon>Propionibacteriales</taxon>
        <taxon>Propionibacteriaceae</taxon>
        <taxon>Arachnia</taxon>
    </lineage>
</organism>
<gene>
    <name evidence="2" type="ORF">NCTC12967_02466</name>
</gene>
<feature type="domain" description="DUF218" evidence="1">
    <location>
        <begin position="57"/>
        <end position="174"/>
    </location>
</feature>
<keyword evidence="3" id="KW-1185">Reference proteome</keyword>
<dbReference type="Pfam" id="PF02698">
    <property type="entry name" value="DUF218"/>
    <property type="match status" value="1"/>
</dbReference>
<dbReference type="GO" id="GO:0005886">
    <property type="term" value="C:plasma membrane"/>
    <property type="evidence" value="ECO:0007669"/>
    <property type="project" value="TreeGrafter"/>
</dbReference>
<reference evidence="2 3" key="1">
    <citation type="submission" date="2018-12" db="EMBL/GenBank/DDBJ databases">
        <authorList>
            <consortium name="Pathogen Informatics"/>
        </authorList>
    </citation>
    <scope>NUCLEOTIDE SEQUENCE [LARGE SCALE GENOMIC DNA]</scope>
    <source>
        <strain evidence="2 3">NCTC12967</strain>
    </source>
</reference>
<dbReference type="EMBL" id="LR134406">
    <property type="protein sequence ID" value="VEH71152.1"/>
    <property type="molecule type" value="Genomic_DNA"/>
</dbReference>
<dbReference type="GeneID" id="64407899"/>
<evidence type="ECO:0000259" key="1">
    <source>
        <dbReference type="Pfam" id="PF02698"/>
    </source>
</evidence>
<protein>
    <submittedName>
        <fullName evidence="2">Vancomycin high temperature exclusion protein</fullName>
    </submittedName>
</protein>
<dbReference type="Proteomes" id="UP000273044">
    <property type="component" value="Chromosome"/>
</dbReference>
<evidence type="ECO:0000313" key="3">
    <source>
        <dbReference type="Proteomes" id="UP000273044"/>
    </source>
</evidence>
<dbReference type="AlphaFoldDB" id="A0A448N1B6"/>
<accession>A0A448N1B6</accession>
<evidence type="ECO:0000313" key="2">
    <source>
        <dbReference type="EMBL" id="VEH71152.1"/>
    </source>
</evidence>